<dbReference type="Gene3D" id="3.30.470.20">
    <property type="entry name" value="ATP-grasp fold, B domain"/>
    <property type="match status" value="1"/>
</dbReference>
<evidence type="ECO:0000259" key="2">
    <source>
        <dbReference type="PROSITE" id="PS50975"/>
    </source>
</evidence>
<protein>
    <submittedName>
        <fullName evidence="3">Carbamoyl-phosphate synthase large subunit</fullName>
    </submittedName>
</protein>
<sequence length="350" mass="36730">MSLAALTSGILVTGVGAPPGLGTLRSLRSADPDLVLVAADTNPLAGGLFEPGTQSQTLPSAAADPEAYRKTVRAVCEARGLDIIIPGSEAEVAALAPVARSWSAQGLRVPVAEPEVIAFGIDKGLLLDRVKQVGLPHPQTLQPSSEADLADWSGGFPCVIKPRSSRGARGVGYPADANELAAAWRETTDAHGPCLVQQLIPGGADTVYTIGSLWNQGDLVVSTLHRKLQTNPPTGGVAIAGETVDDPDLMAAGLAVLQASGPWHGLAAVELKRPTRDAPAFLLEINPRMWGFGYLMTLAGLNIPALLVRMLAGREHVSGHIPSTFPPYAPTRMVRTWQDIEIPPTEETRA</sequence>
<keyword evidence="1" id="KW-0547">Nucleotide-binding</keyword>
<dbReference type="GO" id="GO:0046872">
    <property type="term" value="F:metal ion binding"/>
    <property type="evidence" value="ECO:0007669"/>
    <property type="project" value="InterPro"/>
</dbReference>
<organism evidence="3 4">
    <name type="scientific">Maricaulis maris</name>
    <dbReference type="NCBI Taxonomy" id="74318"/>
    <lineage>
        <taxon>Bacteria</taxon>
        <taxon>Pseudomonadati</taxon>
        <taxon>Pseudomonadota</taxon>
        <taxon>Alphaproteobacteria</taxon>
        <taxon>Maricaulales</taxon>
        <taxon>Maricaulaceae</taxon>
        <taxon>Maricaulis</taxon>
    </lineage>
</organism>
<evidence type="ECO:0000313" key="4">
    <source>
        <dbReference type="Proteomes" id="UP000273675"/>
    </source>
</evidence>
<dbReference type="InterPro" id="IPR013815">
    <property type="entry name" value="ATP_grasp_subdomain_1"/>
</dbReference>
<dbReference type="Gene3D" id="3.40.50.20">
    <property type="match status" value="1"/>
</dbReference>
<name>A0A495DE41_9PROT</name>
<gene>
    <name evidence="3" type="ORF">C7435_1375</name>
</gene>
<dbReference type="EMBL" id="RBIM01000003">
    <property type="protein sequence ID" value="RKR00175.1"/>
    <property type="molecule type" value="Genomic_DNA"/>
</dbReference>
<proteinExistence type="predicted"/>
<dbReference type="InterPro" id="IPR011761">
    <property type="entry name" value="ATP-grasp"/>
</dbReference>
<dbReference type="Gene3D" id="3.30.1490.20">
    <property type="entry name" value="ATP-grasp fold, A domain"/>
    <property type="match status" value="1"/>
</dbReference>
<dbReference type="AlphaFoldDB" id="A0A495DE41"/>
<dbReference type="GO" id="GO:0005524">
    <property type="term" value="F:ATP binding"/>
    <property type="evidence" value="ECO:0007669"/>
    <property type="project" value="UniProtKB-UniRule"/>
</dbReference>
<dbReference type="PROSITE" id="PS50975">
    <property type="entry name" value="ATP_GRASP"/>
    <property type="match status" value="1"/>
</dbReference>
<reference evidence="3 4" key="1">
    <citation type="submission" date="2018-10" db="EMBL/GenBank/DDBJ databases">
        <title>Genomic Encyclopedia of Type Strains, Phase IV (KMG-IV): sequencing the most valuable type-strain genomes for metagenomic binning, comparative biology and taxonomic classification.</title>
        <authorList>
            <person name="Goeker M."/>
        </authorList>
    </citation>
    <scope>NUCLEOTIDE SEQUENCE [LARGE SCALE GENOMIC DNA]</scope>
    <source>
        <strain evidence="3 4">DSM 4734</strain>
    </source>
</reference>
<feature type="domain" description="ATP-grasp" evidence="2">
    <location>
        <begin position="127"/>
        <end position="312"/>
    </location>
</feature>
<dbReference type="SUPFAM" id="SSF56059">
    <property type="entry name" value="Glutathione synthetase ATP-binding domain-like"/>
    <property type="match status" value="1"/>
</dbReference>
<keyword evidence="1" id="KW-0067">ATP-binding</keyword>
<accession>A0A495DE41</accession>
<comment type="caution">
    <text evidence="3">The sequence shown here is derived from an EMBL/GenBank/DDBJ whole genome shotgun (WGS) entry which is preliminary data.</text>
</comment>
<evidence type="ECO:0000313" key="3">
    <source>
        <dbReference type="EMBL" id="RKR00175.1"/>
    </source>
</evidence>
<dbReference type="Proteomes" id="UP000273675">
    <property type="component" value="Unassembled WGS sequence"/>
</dbReference>
<evidence type="ECO:0000256" key="1">
    <source>
        <dbReference type="PROSITE-ProRule" id="PRU00409"/>
    </source>
</evidence>
<dbReference type="RefSeq" id="WP_170150366.1">
    <property type="nucleotide sequence ID" value="NZ_RBIM01000003.1"/>
</dbReference>